<gene>
    <name evidence="2" type="ORF">C4D60_Mb09t09540</name>
</gene>
<evidence type="ECO:0000256" key="1">
    <source>
        <dbReference type="SAM" id="MobiDB-lite"/>
    </source>
</evidence>
<evidence type="ECO:0000313" key="3">
    <source>
        <dbReference type="Proteomes" id="UP000317650"/>
    </source>
</evidence>
<accession>A0A4S8IF83</accession>
<feature type="region of interest" description="Disordered" evidence="1">
    <location>
        <begin position="1"/>
        <end position="25"/>
    </location>
</feature>
<sequence>MAVRRRGGERKARKRIKERKGKMRRKEREIRGFLLFAFCEFDRHLYNNASKFLRIMILAGATTSTVL</sequence>
<dbReference type="AlphaFoldDB" id="A0A4S8IF83"/>
<comment type="caution">
    <text evidence="2">The sequence shown here is derived from an EMBL/GenBank/DDBJ whole genome shotgun (WGS) entry which is preliminary data.</text>
</comment>
<dbReference type="Proteomes" id="UP000317650">
    <property type="component" value="Chromosome 9"/>
</dbReference>
<proteinExistence type="predicted"/>
<name>A0A4S8IF83_MUSBA</name>
<dbReference type="EMBL" id="PYDT01000010">
    <property type="protein sequence ID" value="THU46875.1"/>
    <property type="molecule type" value="Genomic_DNA"/>
</dbReference>
<organism evidence="2 3">
    <name type="scientific">Musa balbisiana</name>
    <name type="common">Banana</name>
    <dbReference type="NCBI Taxonomy" id="52838"/>
    <lineage>
        <taxon>Eukaryota</taxon>
        <taxon>Viridiplantae</taxon>
        <taxon>Streptophyta</taxon>
        <taxon>Embryophyta</taxon>
        <taxon>Tracheophyta</taxon>
        <taxon>Spermatophyta</taxon>
        <taxon>Magnoliopsida</taxon>
        <taxon>Liliopsida</taxon>
        <taxon>Zingiberales</taxon>
        <taxon>Musaceae</taxon>
        <taxon>Musa</taxon>
    </lineage>
</organism>
<protein>
    <submittedName>
        <fullName evidence="2">Uncharacterized protein</fullName>
    </submittedName>
</protein>
<reference evidence="2 3" key="1">
    <citation type="journal article" date="2019" name="Nat. Plants">
        <title>Genome sequencing of Musa balbisiana reveals subgenome evolution and function divergence in polyploid bananas.</title>
        <authorList>
            <person name="Yao X."/>
        </authorList>
    </citation>
    <scope>NUCLEOTIDE SEQUENCE [LARGE SCALE GENOMIC DNA]</scope>
    <source>
        <strain evidence="3">cv. DH-PKW</strain>
        <tissue evidence="2">Leaves</tissue>
    </source>
</reference>
<evidence type="ECO:0000313" key="2">
    <source>
        <dbReference type="EMBL" id="THU46875.1"/>
    </source>
</evidence>
<keyword evidence="3" id="KW-1185">Reference proteome</keyword>